<evidence type="ECO:0000313" key="1">
    <source>
        <dbReference type="EMBL" id="KIQ93370.1"/>
    </source>
</evidence>
<sequence length="96" mass="10634">MESDWIKQKSRDLSRPPNFIIPHGGIPVSKRAQELQIDIDNMTVSHPIVPGKVLVVVIDGVQGKAKVAEAVEHGYTIIETAKGKTARIKFEESELF</sequence>
<gene>
    <name evidence="1" type="ORF">LH47_02529</name>
</gene>
<dbReference type="PATRIC" id="fig|404937.3.peg.2741"/>
<evidence type="ECO:0000313" key="2">
    <source>
        <dbReference type="Proteomes" id="UP000032102"/>
    </source>
</evidence>
<accession>A0A0D0RVC9</accession>
<dbReference type="EMBL" id="JXTH01000068">
    <property type="protein sequence ID" value="KIQ93370.1"/>
    <property type="molecule type" value="Genomic_DNA"/>
</dbReference>
<reference evidence="1 2" key="1">
    <citation type="submission" date="2015-01" db="EMBL/GenBank/DDBJ databases">
        <title>Draft genome of Anoxybacillus thermarum strain AF/04.</title>
        <authorList>
            <person name="Poli A."/>
            <person name="Nicolaus B."/>
            <person name="Chan K.-G."/>
            <person name="Kahar U.M."/>
            <person name="Yaakob A.S."/>
            <person name="Chan C.S."/>
            <person name="Goh K.M."/>
        </authorList>
    </citation>
    <scope>NUCLEOTIDE SEQUENCE [LARGE SCALE GENOMIC DNA]</scope>
    <source>
        <strain evidence="1 2">AF/04</strain>
    </source>
</reference>
<dbReference type="Proteomes" id="UP000032102">
    <property type="component" value="Unassembled WGS sequence"/>
</dbReference>
<dbReference type="AlphaFoldDB" id="A0A0D0RVC9"/>
<dbReference type="Pfam" id="PF17356">
    <property type="entry name" value="PBSX_XtrA"/>
    <property type="match status" value="1"/>
</dbReference>
<organism evidence="1 2">
    <name type="scientific">Anoxybacillus thermarum</name>
    <dbReference type="NCBI Taxonomy" id="404937"/>
    <lineage>
        <taxon>Bacteria</taxon>
        <taxon>Bacillati</taxon>
        <taxon>Bacillota</taxon>
        <taxon>Bacilli</taxon>
        <taxon>Bacillales</taxon>
        <taxon>Anoxybacillaceae</taxon>
        <taxon>Anoxybacillus</taxon>
    </lineage>
</organism>
<proteinExistence type="predicted"/>
<keyword evidence="2" id="KW-1185">Reference proteome</keyword>
<name>A0A0D0RVC9_9BACL</name>
<comment type="caution">
    <text evidence="1">The sequence shown here is derived from an EMBL/GenBank/DDBJ whole genome shotgun (WGS) entry which is preliminary data.</text>
</comment>
<protein>
    <submittedName>
        <fullName evidence="1">Uncharacterized protein</fullName>
    </submittedName>
</protein>
<dbReference type="InterPro" id="IPR035530">
    <property type="entry name" value="PBSX_XtrA"/>
</dbReference>